<organism evidence="1 2">
    <name type="scientific">Panagrolaimus davidi</name>
    <dbReference type="NCBI Taxonomy" id="227884"/>
    <lineage>
        <taxon>Eukaryota</taxon>
        <taxon>Metazoa</taxon>
        <taxon>Ecdysozoa</taxon>
        <taxon>Nematoda</taxon>
        <taxon>Chromadorea</taxon>
        <taxon>Rhabditida</taxon>
        <taxon>Tylenchina</taxon>
        <taxon>Panagrolaimomorpha</taxon>
        <taxon>Panagrolaimoidea</taxon>
        <taxon>Panagrolaimidae</taxon>
        <taxon>Panagrolaimus</taxon>
    </lineage>
</organism>
<accession>A0A914QYE3</accession>
<evidence type="ECO:0000313" key="2">
    <source>
        <dbReference type="WBParaSite" id="PDA_v2.g9345.t1"/>
    </source>
</evidence>
<proteinExistence type="predicted"/>
<dbReference type="AlphaFoldDB" id="A0A914QYE3"/>
<sequence>MANFYSSILTGAYEINDYEEGLTDFKLADKLQIESVMDFFNAYSNGICYLSTAYIGSNHSREGLFIHGLELAQDIVKTCDLLLMCGNFSAFSDKMLQISLRMINESIEKED</sequence>
<protein>
    <submittedName>
        <fullName evidence="2">Uncharacterized protein</fullName>
    </submittedName>
</protein>
<dbReference type="WBParaSite" id="PDA_v2.g9345.t1">
    <property type="protein sequence ID" value="PDA_v2.g9345.t1"/>
    <property type="gene ID" value="PDA_v2.g9345"/>
</dbReference>
<evidence type="ECO:0000313" key="1">
    <source>
        <dbReference type="Proteomes" id="UP000887578"/>
    </source>
</evidence>
<keyword evidence="1" id="KW-1185">Reference proteome</keyword>
<dbReference type="Proteomes" id="UP000887578">
    <property type="component" value="Unplaced"/>
</dbReference>
<reference evidence="2" key="1">
    <citation type="submission" date="2022-11" db="UniProtKB">
        <authorList>
            <consortium name="WormBaseParasite"/>
        </authorList>
    </citation>
    <scope>IDENTIFICATION</scope>
</reference>
<name>A0A914QYE3_9BILA</name>